<name>T1DHH1_ANOAQ</name>
<dbReference type="AlphaFoldDB" id="T1DHH1"/>
<proteinExistence type="evidence at transcript level"/>
<reference evidence="1" key="1">
    <citation type="submission" date="2013-07" db="EMBL/GenBank/DDBJ databases">
        <title>Transcriptome sequencing and developmental regulation of gene expression in Anopheles aquasalis.</title>
        <authorList>
            <consortium name="Brazilian Malaria Network (MCT/CNPq/MS/SCTIE/DECIT/PRONEX 555648/2009-5) and Research Network on Bioactive Molecules from Arthropod Vectors (NAP-MOBIARVE"/>
            <consortium name="University of Sao Paulo)"/>
            <person name="Marinotti O."/>
            <person name="Ribeiro J.M.C."/>
            <person name="Costa-da-Silva A.L."/>
            <person name="Silva M.C.P."/>
            <person name="Lopes A.R."/>
            <person name="Barros M.S."/>
            <person name="Sa-Nunes A."/>
            <person name="Konjin B.B."/>
            <person name="Carvalho E."/>
            <person name="Suesdek L."/>
            <person name="Silva-Neto M.A.C."/>
            <person name="Capurro M.L."/>
        </authorList>
    </citation>
    <scope>NUCLEOTIDE SEQUENCE</scope>
    <source>
        <tissue evidence="1">Whole body</tissue>
    </source>
</reference>
<accession>T1DHH1</accession>
<sequence>MGFVVAFWLNSFHTTLSSVCRIIGIGLAIRYVYDFQNYARGTGRHWPLAAGAFRPRCCCAGWCCWCAGGVEMPVDVRRAVSPCHRVSLSYIPSCQRKRYQTPVQSTSDGDQILLSLFQW</sequence>
<organism evidence="1">
    <name type="scientific">Anopheles aquasalis</name>
    <name type="common">Malaria mosquito</name>
    <dbReference type="NCBI Taxonomy" id="42839"/>
    <lineage>
        <taxon>Eukaryota</taxon>
        <taxon>Metazoa</taxon>
        <taxon>Ecdysozoa</taxon>
        <taxon>Arthropoda</taxon>
        <taxon>Hexapoda</taxon>
        <taxon>Insecta</taxon>
        <taxon>Pterygota</taxon>
        <taxon>Neoptera</taxon>
        <taxon>Endopterygota</taxon>
        <taxon>Diptera</taxon>
        <taxon>Nematocera</taxon>
        <taxon>Culicoidea</taxon>
        <taxon>Culicidae</taxon>
        <taxon>Anophelinae</taxon>
        <taxon>Anopheles</taxon>
    </lineage>
</organism>
<evidence type="ECO:0000313" key="1">
    <source>
        <dbReference type="EMBL" id="JAA99239.1"/>
    </source>
</evidence>
<dbReference type="EMBL" id="GAMD01002351">
    <property type="protein sequence ID" value="JAA99239.1"/>
    <property type="molecule type" value="mRNA"/>
</dbReference>
<protein>
    <submittedName>
        <fullName evidence="1">Putative secreted protein</fullName>
    </submittedName>
</protein>